<proteinExistence type="predicted"/>
<feature type="transmembrane region" description="Helical" evidence="1">
    <location>
        <begin position="107"/>
        <end position="126"/>
    </location>
</feature>
<dbReference type="AlphaFoldDB" id="A0A1A9WGQ8"/>
<evidence type="ECO:0000256" key="1">
    <source>
        <dbReference type="SAM" id="Phobius"/>
    </source>
</evidence>
<dbReference type="VEuPathDB" id="VectorBase:GBRI019076"/>
<sequence length="217" mass="24481">MKNVANNHLSAKISYRLHNRQGAITVGLDTVTIIGFFECDGKYPVRKTALKITWISAMGIFRGVYFIVAALRVVERFVESIALLDMVSLVVAFVVALRVVYSTAKSSIAYIHVAAVCQLTIMGFVLKAHGYCKYYGNLRHIWTNKPIINAMYLLLPVLSKIDEICTQHLHLKQPLNMLIKLIAGRFCIIKMLHQRLQYNNVKLLCLVSVKCGPTDQK</sequence>
<protein>
    <submittedName>
        <fullName evidence="2">Uncharacterized protein</fullName>
    </submittedName>
</protein>
<feature type="transmembrane region" description="Helical" evidence="1">
    <location>
        <begin position="52"/>
        <end position="74"/>
    </location>
</feature>
<dbReference type="Proteomes" id="UP000091820">
    <property type="component" value="Unassembled WGS sequence"/>
</dbReference>
<accession>A0A1A9WGQ8</accession>
<keyword evidence="1" id="KW-1133">Transmembrane helix</keyword>
<evidence type="ECO:0000313" key="3">
    <source>
        <dbReference type="Proteomes" id="UP000091820"/>
    </source>
</evidence>
<feature type="transmembrane region" description="Helical" evidence="1">
    <location>
        <begin position="81"/>
        <end position="101"/>
    </location>
</feature>
<organism evidence="2 3">
    <name type="scientific">Glossina brevipalpis</name>
    <dbReference type="NCBI Taxonomy" id="37001"/>
    <lineage>
        <taxon>Eukaryota</taxon>
        <taxon>Metazoa</taxon>
        <taxon>Ecdysozoa</taxon>
        <taxon>Arthropoda</taxon>
        <taxon>Hexapoda</taxon>
        <taxon>Insecta</taxon>
        <taxon>Pterygota</taxon>
        <taxon>Neoptera</taxon>
        <taxon>Endopterygota</taxon>
        <taxon>Diptera</taxon>
        <taxon>Brachycera</taxon>
        <taxon>Muscomorpha</taxon>
        <taxon>Hippoboscoidea</taxon>
        <taxon>Glossinidae</taxon>
        <taxon>Glossina</taxon>
    </lineage>
</organism>
<keyword evidence="1" id="KW-0472">Membrane</keyword>
<name>A0A1A9WGQ8_9MUSC</name>
<keyword evidence="3" id="KW-1185">Reference proteome</keyword>
<evidence type="ECO:0000313" key="2">
    <source>
        <dbReference type="EnsemblMetazoa" id="GBRI019076-PA"/>
    </source>
</evidence>
<reference evidence="3" key="1">
    <citation type="submission" date="2014-03" db="EMBL/GenBank/DDBJ databases">
        <authorList>
            <person name="Aksoy S."/>
            <person name="Warren W."/>
            <person name="Wilson R.K."/>
        </authorList>
    </citation>
    <scope>NUCLEOTIDE SEQUENCE [LARGE SCALE GENOMIC DNA]</scope>
    <source>
        <strain evidence="3">IAEA</strain>
    </source>
</reference>
<keyword evidence="1" id="KW-0812">Transmembrane</keyword>
<dbReference type="EnsemblMetazoa" id="GBRI019076-RA">
    <property type="protein sequence ID" value="GBRI019076-PA"/>
    <property type="gene ID" value="GBRI019076"/>
</dbReference>
<reference evidence="2" key="2">
    <citation type="submission" date="2020-05" db="UniProtKB">
        <authorList>
            <consortium name="EnsemblMetazoa"/>
        </authorList>
    </citation>
    <scope>IDENTIFICATION</scope>
    <source>
        <strain evidence="2">IAEA</strain>
    </source>
</reference>